<reference evidence="1" key="2">
    <citation type="submission" date="2020-11" db="EMBL/GenBank/DDBJ databases">
        <authorList>
            <person name="McCartney M.A."/>
            <person name="Auch B."/>
            <person name="Kono T."/>
            <person name="Mallez S."/>
            <person name="Becker A."/>
            <person name="Gohl D.M."/>
            <person name="Silverstein K.A.T."/>
            <person name="Koren S."/>
            <person name="Bechman K.B."/>
            <person name="Herman A."/>
            <person name="Abrahante J.E."/>
            <person name="Garbe J."/>
        </authorList>
    </citation>
    <scope>NUCLEOTIDE SEQUENCE</scope>
    <source>
        <strain evidence="1">Duluth1</strain>
        <tissue evidence="1">Whole animal</tissue>
    </source>
</reference>
<evidence type="ECO:0000313" key="1">
    <source>
        <dbReference type="EMBL" id="KAH3800528.1"/>
    </source>
</evidence>
<dbReference type="AlphaFoldDB" id="A0A9D4FKG8"/>
<keyword evidence="2" id="KW-1185">Reference proteome</keyword>
<reference evidence="1" key="1">
    <citation type="journal article" date="2019" name="bioRxiv">
        <title>The Genome of the Zebra Mussel, Dreissena polymorpha: A Resource for Invasive Species Research.</title>
        <authorList>
            <person name="McCartney M.A."/>
            <person name="Auch B."/>
            <person name="Kono T."/>
            <person name="Mallez S."/>
            <person name="Zhang Y."/>
            <person name="Obille A."/>
            <person name="Becker A."/>
            <person name="Abrahante J.E."/>
            <person name="Garbe J."/>
            <person name="Badalamenti J.P."/>
            <person name="Herman A."/>
            <person name="Mangelson H."/>
            <person name="Liachko I."/>
            <person name="Sullivan S."/>
            <person name="Sone E.D."/>
            <person name="Koren S."/>
            <person name="Silverstein K.A.T."/>
            <person name="Beckman K.B."/>
            <person name="Gohl D.M."/>
        </authorList>
    </citation>
    <scope>NUCLEOTIDE SEQUENCE</scope>
    <source>
        <strain evidence="1">Duluth1</strain>
        <tissue evidence="1">Whole animal</tissue>
    </source>
</reference>
<protein>
    <submittedName>
        <fullName evidence="1">Uncharacterized protein</fullName>
    </submittedName>
</protein>
<dbReference type="EMBL" id="JAIWYP010000007">
    <property type="protein sequence ID" value="KAH3800528.1"/>
    <property type="molecule type" value="Genomic_DNA"/>
</dbReference>
<dbReference type="Proteomes" id="UP000828390">
    <property type="component" value="Unassembled WGS sequence"/>
</dbReference>
<evidence type="ECO:0000313" key="2">
    <source>
        <dbReference type="Proteomes" id="UP000828390"/>
    </source>
</evidence>
<gene>
    <name evidence="1" type="ORF">DPMN_154161</name>
</gene>
<name>A0A9D4FKG8_DREPO</name>
<organism evidence="1 2">
    <name type="scientific">Dreissena polymorpha</name>
    <name type="common">Zebra mussel</name>
    <name type="synonym">Mytilus polymorpha</name>
    <dbReference type="NCBI Taxonomy" id="45954"/>
    <lineage>
        <taxon>Eukaryota</taxon>
        <taxon>Metazoa</taxon>
        <taxon>Spiralia</taxon>
        <taxon>Lophotrochozoa</taxon>
        <taxon>Mollusca</taxon>
        <taxon>Bivalvia</taxon>
        <taxon>Autobranchia</taxon>
        <taxon>Heteroconchia</taxon>
        <taxon>Euheterodonta</taxon>
        <taxon>Imparidentia</taxon>
        <taxon>Neoheterodontei</taxon>
        <taxon>Myida</taxon>
        <taxon>Dreissenoidea</taxon>
        <taxon>Dreissenidae</taxon>
        <taxon>Dreissena</taxon>
    </lineage>
</organism>
<accession>A0A9D4FKG8</accession>
<sequence>MGDVWDVQSWQPKHTLLQVIGEETGAARINPSSLKGHDEDKNQEYKARSVGLFFANIDKVVNIENNKHSKIHELTHELKRYHCYIAGLAEYKLNIISTSYLLRHG</sequence>
<proteinExistence type="predicted"/>
<comment type="caution">
    <text evidence="1">The sequence shown here is derived from an EMBL/GenBank/DDBJ whole genome shotgun (WGS) entry which is preliminary data.</text>
</comment>